<dbReference type="AlphaFoldDB" id="A0A7J8QQF0"/>
<name>A0A7J8QQF0_GOSRA</name>
<organism evidence="2 3">
    <name type="scientific">Gossypium raimondii</name>
    <name type="common">Peruvian cotton</name>
    <name type="synonym">Gossypium klotzschianum subsp. raimondii</name>
    <dbReference type="NCBI Taxonomy" id="29730"/>
    <lineage>
        <taxon>Eukaryota</taxon>
        <taxon>Viridiplantae</taxon>
        <taxon>Streptophyta</taxon>
        <taxon>Embryophyta</taxon>
        <taxon>Tracheophyta</taxon>
        <taxon>Spermatophyta</taxon>
        <taxon>Magnoliopsida</taxon>
        <taxon>eudicotyledons</taxon>
        <taxon>Gunneridae</taxon>
        <taxon>Pentapetalae</taxon>
        <taxon>rosids</taxon>
        <taxon>malvids</taxon>
        <taxon>Malvales</taxon>
        <taxon>Malvaceae</taxon>
        <taxon>Malvoideae</taxon>
        <taxon>Gossypium</taxon>
    </lineage>
</organism>
<proteinExistence type="predicted"/>
<evidence type="ECO:0000313" key="2">
    <source>
        <dbReference type="EMBL" id="MBA0603779.1"/>
    </source>
</evidence>
<keyword evidence="1" id="KW-1133">Transmembrane helix</keyword>
<comment type="caution">
    <text evidence="2">The sequence shown here is derived from an EMBL/GenBank/DDBJ whole genome shotgun (WGS) entry which is preliminary data.</text>
</comment>
<feature type="transmembrane region" description="Helical" evidence="1">
    <location>
        <begin position="12"/>
        <end position="30"/>
    </location>
</feature>
<accession>A0A7J8QQF0</accession>
<evidence type="ECO:0000313" key="3">
    <source>
        <dbReference type="Proteomes" id="UP000593578"/>
    </source>
</evidence>
<sequence length="76" mass="8431">MVLLGKPSCVSSLPMILPATITMILILALLSHKAYLTSSCLFHLTNPTMTVSNLSLLRIWILHLSTVTPLDWTNRI</sequence>
<dbReference type="EMBL" id="JABEZZ010000295">
    <property type="protein sequence ID" value="MBA0603779.1"/>
    <property type="molecule type" value="Genomic_DNA"/>
</dbReference>
<protein>
    <submittedName>
        <fullName evidence="2">Uncharacterized protein</fullName>
    </submittedName>
</protein>
<keyword evidence="1" id="KW-0472">Membrane</keyword>
<evidence type="ECO:0000256" key="1">
    <source>
        <dbReference type="SAM" id="Phobius"/>
    </source>
</evidence>
<keyword evidence="1" id="KW-0812">Transmembrane</keyword>
<gene>
    <name evidence="2" type="ORF">Gorai_001959</name>
</gene>
<reference evidence="2 3" key="1">
    <citation type="journal article" date="2019" name="Genome Biol. Evol.">
        <title>Insights into the evolution of the New World diploid cottons (Gossypium, subgenus Houzingenia) based on genome sequencing.</title>
        <authorList>
            <person name="Grover C.E."/>
            <person name="Arick M.A. 2nd"/>
            <person name="Thrash A."/>
            <person name="Conover J.L."/>
            <person name="Sanders W.S."/>
            <person name="Peterson D.G."/>
            <person name="Frelichowski J.E."/>
            <person name="Scheffler J.A."/>
            <person name="Scheffler B.E."/>
            <person name="Wendel J.F."/>
        </authorList>
    </citation>
    <scope>NUCLEOTIDE SEQUENCE [LARGE SCALE GENOMIC DNA]</scope>
    <source>
        <strain evidence="2">8</strain>
        <tissue evidence="2">Leaf</tissue>
    </source>
</reference>
<dbReference type="Proteomes" id="UP000593578">
    <property type="component" value="Unassembled WGS sequence"/>
</dbReference>